<name>A0A672T1X5_SINGR</name>
<dbReference type="SMART" id="SM01015">
    <property type="entry name" value="Arfaptin"/>
    <property type="match status" value="1"/>
</dbReference>
<dbReference type="PANTHER" id="PTHR10164">
    <property type="entry name" value="ISLET CELL AUTOANTIGEN 1"/>
    <property type="match status" value="1"/>
</dbReference>
<dbReference type="CDD" id="cd07661">
    <property type="entry name" value="BAR_ICA69"/>
    <property type="match status" value="1"/>
</dbReference>
<dbReference type="Ensembl" id="ENSSGRT00000114874.1">
    <property type="protein sequence ID" value="ENSSGRP00000108119.1"/>
    <property type="gene ID" value="ENSSGRG00000053290.1"/>
</dbReference>
<evidence type="ECO:0000256" key="1">
    <source>
        <dbReference type="SAM" id="Phobius"/>
    </source>
</evidence>
<dbReference type="GO" id="GO:0005794">
    <property type="term" value="C:Golgi apparatus"/>
    <property type="evidence" value="ECO:0007669"/>
    <property type="project" value="TreeGrafter"/>
</dbReference>
<dbReference type="FunFam" id="1.20.1270.60:FF:000015">
    <property type="entry name" value="Islet cell autoantigen 1, 69kDa"/>
    <property type="match status" value="1"/>
</dbReference>
<proteinExistence type="predicted"/>
<dbReference type="GO" id="GO:0019904">
    <property type="term" value="F:protein domain specific binding"/>
    <property type="evidence" value="ECO:0007669"/>
    <property type="project" value="InterPro"/>
</dbReference>
<dbReference type="InterPro" id="IPR010504">
    <property type="entry name" value="AH_dom"/>
</dbReference>
<dbReference type="PANTHER" id="PTHR10164:SF3">
    <property type="entry name" value="ISLET CELL AUTOANTIGEN 1"/>
    <property type="match status" value="1"/>
</dbReference>
<keyword evidence="4" id="KW-1185">Reference proteome</keyword>
<dbReference type="InterPro" id="IPR027267">
    <property type="entry name" value="AH/BAR_dom_sf"/>
</dbReference>
<organism evidence="3 4">
    <name type="scientific">Sinocyclocheilus grahami</name>
    <name type="common">Dianchi golden-line fish</name>
    <name type="synonym">Barbus grahami</name>
    <dbReference type="NCBI Taxonomy" id="75366"/>
    <lineage>
        <taxon>Eukaryota</taxon>
        <taxon>Metazoa</taxon>
        <taxon>Chordata</taxon>
        <taxon>Craniata</taxon>
        <taxon>Vertebrata</taxon>
        <taxon>Euteleostomi</taxon>
        <taxon>Actinopterygii</taxon>
        <taxon>Neopterygii</taxon>
        <taxon>Teleostei</taxon>
        <taxon>Ostariophysi</taxon>
        <taxon>Cypriniformes</taxon>
        <taxon>Cyprinidae</taxon>
        <taxon>Cyprininae</taxon>
        <taxon>Sinocyclocheilus</taxon>
    </lineage>
</organism>
<reference evidence="3" key="1">
    <citation type="submission" date="2025-08" db="UniProtKB">
        <authorList>
            <consortium name="Ensembl"/>
        </authorList>
    </citation>
    <scope>IDENTIFICATION</scope>
</reference>
<dbReference type="PROSITE" id="PS50870">
    <property type="entry name" value="AH"/>
    <property type="match status" value="1"/>
</dbReference>
<dbReference type="SUPFAM" id="SSF103657">
    <property type="entry name" value="BAR/IMD domain-like"/>
    <property type="match status" value="1"/>
</dbReference>
<evidence type="ECO:0000259" key="2">
    <source>
        <dbReference type="PROSITE" id="PS50870"/>
    </source>
</evidence>
<feature type="domain" description="AH" evidence="2">
    <location>
        <begin position="50"/>
        <end position="253"/>
    </location>
</feature>
<keyword evidence="1" id="KW-0472">Membrane</keyword>
<dbReference type="Pfam" id="PF06456">
    <property type="entry name" value="Arfaptin"/>
    <property type="match status" value="1"/>
</dbReference>
<dbReference type="Proteomes" id="UP000472262">
    <property type="component" value="Unassembled WGS sequence"/>
</dbReference>
<accession>A0A672T1X5</accession>
<dbReference type="InterPro" id="IPR024114">
    <property type="entry name" value="Islet_autoAg_Ica1/Ica1-like"/>
</dbReference>
<evidence type="ECO:0000313" key="3">
    <source>
        <dbReference type="Ensembl" id="ENSSGRP00000108119.1"/>
    </source>
</evidence>
<sequence>QKDHSCISHFDHFLQNQESSVVNKFQQKYWKTKQTLIKVTGKKEDEHVVASDADLDAKLEVFHSVQRTCMELLKVIEQYQMRISLLSQEENELGRFLRSQGSQDKSRAGKIMQATGKALCFSSQQRLALRGPLGRLYQEVETFRYRAISDTWLTVNRMEQSRTEYRGALLWMKDVSQELDPDTHKQMEKFRKVQTQVRHTKTGFDKLKNDVCQKVDLLGASRCNLLSHVLTTYQTTLLHFWEKTSHTMAAIHESFKGCQTHEASALGVRAFRRNESQIYSYGCVYLLSWLSFYDFLTFYIYIYLFSIANFGGKNTLLFKCLGSVRFYFYSARMHEIDQK</sequence>
<protein>
    <submittedName>
        <fullName evidence="3">Islet cell autoantigen 1-like</fullName>
    </submittedName>
</protein>
<feature type="transmembrane region" description="Helical" evidence="1">
    <location>
        <begin position="278"/>
        <end position="304"/>
    </location>
</feature>
<evidence type="ECO:0000313" key="4">
    <source>
        <dbReference type="Proteomes" id="UP000472262"/>
    </source>
</evidence>
<dbReference type="GO" id="GO:0051049">
    <property type="term" value="P:regulation of transport"/>
    <property type="evidence" value="ECO:0007669"/>
    <property type="project" value="TreeGrafter"/>
</dbReference>
<dbReference type="AlphaFoldDB" id="A0A672T1X5"/>
<keyword evidence="1" id="KW-0812">Transmembrane</keyword>
<gene>
    <name evidence="3" type="primary">ica1</name>
</gene>
<reference evidence="3" key="2">
    <citation type="submission" date="2025-09" db="UniProtKB">
        <authorList>
            <consortium name="Ensembl"/>
        </authorList>
    </citation>
    <scope>IDENTIFICATION</scope>
</reference>
<keyword evidence="1" id="KW-1133">Transmembrane helix</keyword>
<dbReference type="Gene3D" id="1.20.1270.60">
    <property type="entry name" value="Arfaptin homology (AH) domain/BAR domain"/>
    <property type="match status" value="1"/>
</dbReference>